<keyword evidence="3" id="KW-1185">Reference proteome</keyword>
<reference evidence="2 3" key="1">
    <citation type="submission" date="2019-03" db="EMBL/GenBank/DDBJ databases">
        <title>Genomics of glacier-inhabiting Cryobacterium strains.</title>
        <authorList>
            <person name="Liu Q."/>
            <person name="Xin Y.-H."/>
        </authorList>
    </citation>
    <scope>NUCLEOTIDE SEQUENCE [LARGE SCALE GENOMIC DNA]</scope>
    <source>
        <strain evidence="2 3">RHLT2-21</strain>
    </source>
</reference>
<comment type="caution">
    <text evidence="2">The sequence shown here is derived from an EMBL/GenBank/DDBJ whole genome shotgun (WGS) entry which is preliminary data.</text>
</comment>
<accession>A0A4V3IDG9</accession>
<evidence type="ECO:0000256" key="1">
    <source>
        <dbReference type="SAM" id="Phobius"/>
    </source>
</evidence>
<feature type="transmembrane region" description="Helical" evidence="1">
    <location>
        <begin position="28"/>
        <end position="47"/>
    </location>
</feature>
<keyword evidence="1" id="KW-0812">Transmembrane</keyword>
<evidence type="ECO:0000313" key="2">
    <source>
        <dbReference type="EMBL" id="TFC06790.1"/>
    </source>
</evidence>
<organism evidence="2 3">
    <name type="scientific">Cryobacterium mannosilyticum</name>
    <dbReference type="NCBI Taxonomy" id="1259190"/>
    <lineage>
        <taxon>Bacteria</taxon>
        <taxon>Bacillati</taxon>
        <taxon>Actinomycetota</taxon>
        <taxon>Actinomycetes</taxon>
        <taxon>Micrococcales</taxon>
        <taxon>Microbacteriaceae</taxon>
        <taxon>Cryobacterium</taxon>
    </lineage>
</organism>
<name>A0A4V3IDG9_9MICO</name>
<proteinExistence type="predicted"/>
<gene>
    <name evidence="2" type="ORF">E3O32_03540</name>
</gene>
<dbReference type="RefSeq" id="WP_134507073.1">
    <property type="nucleotide sequence ID" value="NZ_SOFM01000009.1"/>
</dbReference>
<keyword evidence="1" id="KW-0472">Membrane</keyword>
<evidence type="ECO:0000313" key="3">
    <source>
        <dbReference type="Proteomes" id="UP000297643"/>
    </source>
</evidence>
<dbReference type="AlphaFoldDB" id="A0A4V3IDG9"/>
<dbReference type="Proteomes" id="UP000297643">
    <property type="component" value="Unassembled WGS sequence"/>
</dbReference>
<sequence length="67" mass="7114">MPVAWTGADEALATSTGQADLVEQKRGFWVAGLGIFALWNLFTLVGARAGDSPVCPSWSQPSRPARP</sequence>
<protein>
    <submittedName>
        <fullName evidence="2">Uncharacterized protein</fullName>
    </submittedName>
</protein>
<dbReference type="EMBL" id="SOFM01000009">
    <property type="protein sequence ID" value="TFC06790.1"/>
    <property type="molecule type" value="Genomic_DNA"/>
</dbReference>
<keyword evidence="1" id="KW-1133">Transmembrane helix</keyword>